<dbReference type="EMBL" id="AFAR01000077">
    <property type="protein sequence ID" value="EGF28589.1"/>
    <property type="molecule type" value="Genomic_DNA"/>
</dbReference>
<dbReference type="AlphaFoldDB" id="F2AP28"/>
<organism evidence="1 2">
    <name type="scientific">Rhodopirellula baltica WH47</name>
    <dbReference type="NCBI Taxonomy" id="991778"/>
    <lineage>
        <taxon>Bacteria</taxon>
        <taxon>Pseudomonadati</taxon>
        <taxon>Planctomycetota</taxon>
        <taxon>Planctomycetia</taxon>
        <taxon>Pirellulales</taxon>
        <taxon>Pirellulaceae</taxon>
        <taxon>Rhodopirellula</taxon>
    </lineage>
</organism>
<accession>F2AP28</accession>
<evidence type="ECO:0000313" key="1">
    <source>
        <dbReference type="EMBL" id="EGF28589.1"/>
    </source>
</evidence>
<gene>
    <name evidence="1" type="ORF">RBWH47_03048</name>
</gene>
<sequence>MFRVALTKVEYSLSPHRYVGRLERLKNQVRTKKLWAIEFCRRGSSRFIAPRLMDAAEKDD</sequence>
<dbReference type="Proteomes" id="UP000006222">
    <property type="component" value="Unassembled WGS sequence"/>
</dbReference>
<evidence type="ECO:0000313" key="2">
    <source>
        <dbReference type="Proteomes" id="UP000006222"/>
    </source>
</evidence>
<proteinExistence type="predicted"/>
<name>F2AP28_RHOBT</name>
<reference evidence="1 2" key="1">
    <citation type="journal article" date="2013" name="Mar. Genomics">
        <title>Expression of sulfatases in Rhodopirellula baltica and the diversity of sulfatases in the genus Rhodopirellula.</title>
        <authorList>
            <person name="Wegner C.E."/>
            <person name="Richter-Heitmann T."/>
            <person name="Klindworth A."/>
            <person name="Klockow C."/>
            <person name="Richter M."/>
            <person name="Achstetter T."/>
            <person name="Glockner F.O."/>
            <person name="Harder J."/>
        </authorList>
    </citation>
    <scope>NUCLEOTIDE SEQUENCE [LARGE SCALE GENOMIC DNA]</scope>
    <source>
        <strain evidence="1 2">WH47</strain>
    </source>
</reference>
<dbReference type="PATRIC" id="fig|991778.3.peg.1527"/>
<comment type="caution">
    <text evidence="1">The sequence shown here is derived from an EMBL/GenBank/DDBJ whole genome shotgun (WGS) entry which is preliminary data.</text>
</comment>
<protein>
    <submittedName>
        <fullName evidence="1">Uncharacterized protein</fullName>
    </submittedName>
</protein>